<dbReference type="InterPro" id="IPR000515">
    <property type="entry name" value="MetI-like"/>
</dbReference>
<evidence type="ECO:0000313" key="10">
    <source>
        <dbReference type="EMBL" id="MCW6512340.1"/>
    </source>
</evidence>
<evidence type="ECO:0000256" key="4">
    <source>
        <dbReference type="ARBA" id="ARBA00022475"/>
    </source>
</evidence>
<evidence type="ECO:0000256" key="2">
    <source>
        <dbReference type="ARBA" id="ARBA00007069"/>
    </source>
</evidence>
<dbReference type="PANTHER" id="PTHR42929">
    <property type="entry name" value="INNER MEMBRANE ABC TRANSPORTER PERMEASE PROTEIN YDCU-RELATED-RELATED"/>
    <property type="match status" value="1"/>
</dbReference>
<dbReference type="AlphaFoldDB" id="A0AA41Z8M5"/>
<keyword evidence="5 8" id="KW-0812">Transmembrane</keyword>
<comment type="caution">
    <text evidence="10">The sequence shown here is derived from an EMBL/GenBank/DDBJ whole genome shotgun (WGS) entry which is preliminary data.</text>
</comment>
<dbReference type="Proteomes" id="UP001165667">
    <property type="component" value="Unassembled WGS sequence"/>
</dbReference>
<evidence type="ECO:0000256" key="8">
    <source>
        <dbReference type="RuleBase" id="RU363032"/>
    </source>
</evidence>
<comment type="subcellular location">
    <subcellularLocation>
        <location evidence="1 8">Cell membrane</location>
        <topology evidence="1 8">Multi-pass membrane protein</topology>
    </subcellularLocation>
</comment>
<feature type="domain" description="ABC transmembrane type-1" evidence="9">
    <location>
        <begin position="195"/>
        <end position="401"/>
    </location>
</feature>
<comment type="similarity">
    <text evidence="2">Belongs to the binding-protein-dependent transport system permease family. CysTW subfamily.</text>
</comment>
<evidence type="ECO:0000256" key="1">
    <source>
        <dbReference type="ARBA" id="ARBA00004651"/>
    </source>
</evidence>
<keyword evidence="11" id="KW-1185">Reference proteome</keyword>
<dbReference type="GO" id="GO:0005886">
    <property type="term" value="C:plasma membrane"/>
    <property type="evidence" value="ECO:0007669"/>
    <property type="project" value="UniProtKB-SubCell"/>
</dbReference>
<protein>
    <submittedName>
        <fullName evidence="10">ABC transporter permease</fullName>
    </submittedName>
</protein>
<name>A0AA41Z8M5_9HYPH</name>
<evidence type="ECO:0000259" key="9">
    <source>
        <dbReference type="PROSITE" id="PS50928"/>
    </source>
</evidence>
<sequence>MTLALPHAGTAPSVKRAVRRADRPARRAAFLLSLPLLAFLAIAFVVPIAALFTTAVDNPETRSVLPDTLRALAAEPSAAVPGEPVFAELAHDLARAGKARTAALLGKRLNYEIPGMRSIVMAGSRLAAASSQGPWRQKFCDSDPAWGDPALWAAIRRNGARLTPYYMLTAVDLQQTPSGGLAPVAPEQRIFLDILGRTLLVAATVTLLTLFLGYPVAYALTLAPPLLGAIMMLCILLPLWTSLLVRTTAWVVLLQSNGIINDLLIGMGLISKRLQLIFTRFGTVAAMTHIQLPFTILPIASVMRTIPVAQLRAARSLGAPPMSAFWRIYVPQTLPGVMAGCLITFILSLGYYITPALVGGPTDQMVSNFISVYINRDLNWGLASALGVVLLAVTLLIYGLFLRIVGADKLRLG</sequence>
<evidence type="ECO:0000256" key="7">
    <source>
        <dbReference type="ARBA" id="ARBA00023136"/>
    </source>
</evidence>
<feature type="transmembrane region" description="Helical" evidence="8">
    <location>
        <begin position="337"/>
        <end position="358"/>
    </location>
</feature>
<keyword evidence="4" id="KW-1003">Cell membrane</keyword>
<dbReference type="GO" id="GO:0055085">
    <property type="term" value="P:transmembrane transport"/>
    <property type="evidence" value="ECO:0007669"/>
    <property type="project" value="InterPro"/>
</dbReference>
<dbReference type="Pfam" id="PF00528">
    <property type="entry name" value="BPD_transp_1"/>
    <property type="match status" value="1"/>
</dbReference>
<dbReference type="SUPFAM" id="SSF161098">
    <property type="entry name" value="MetI-like"/>
    <property type="match status" value="1"/>
</dbReference>
<dbReference type="Gene3D" id="1.10.3720.10">
    <property type="entry name" value="MetI-like"/>
    <property type="match status" value="1"/>
</dbReference>
<dbReference type="RefSeq" id="WP_282588715.1">
    <property type="nucleotide sequence ID" value="NZ_JAMOIM010000047.1"/>
</dbReference>
<evidence type="ECO:0000256" key="3">
    <source>
        <dbReference type="ARBA" id="ARBA00022448"/>
    </source>
</evidence>
<dbReference type="EMBL" id="JAMOIM010000047">
    <property type="protein sequence ID" value="MCW6512340.1"/>
    <property type="molecule type" value="Genomic_DNA"/>
</dbReference>
<dbReference type="CDD" id="cd06261">
    <property type="entry name" value="TM_PBP2"/>
    <property type="match status" value="1"/>
</dbReference>
<keyword evidence="3 8" id="KW-0813">Transport</keyword>
<evidence type="ECO:0000256" key="5">
    <source>
        <dbReference type="ARBA" id="ARBA00022692"/>
    </source>
</evidence>
<keyword evidence="7 8" id="KW-0472">Membrane</keyword>
<feature type="transmembrane region" description="Helical" evidence="8">
    <location>
        <begin position="378"/>
        <end position="401"/>
    </location>
</feature>
<reference evidence="10" key="1">
    <citation type="submission" date="2022-05" db="EMBL/GenBank/DDBJ databases">
        <authorList>
            <person name="Pankratov T."/>
        </authorList>
    </citation>
    <scope>NUCLEOTIDE SEQUENCE</scope>
    <source>
        <strain evidence="10">BP6-180914</strain>
    </source>
</reference>
<feature type="transmembrane region" description="Helical" evidence="8">
    <location>
        <begin position="29"/>
        <end position="52"/>
    </location>
</feature>
<keyword evidence="6 8" id="KW-1133">Transmembrane helix</keyword>
<proteinExistence type="inferred from homology"/>
<feature type="transmembrane region" description="Helical" evidence="8">
    <location>
        <begin position="226"/>
        <end position="243"/>
    </location>
</feature>
<feature type="transmembrane region" description="Helical" evidence="8">
    <location>
        <begin position="249"/>
        <end position="270"/>
    </location>
</feature>
<accession>A0AA41Z8M5</accession>
<evidence type="ECO:0000256" key="6">
    <source>
        <dbReference type="ARBA" id="ARBA00022989"/>
    </source>
</evidence>
<organism evidence="10 11">
    <name type="scientific">Lichenifustis flavocetrariae</name>
    <dbReference type="NCBI Taxonomy" id="2949735"/>
    <lineage>
        <taxon>Bacteria</taxon>
        <taxon>Pseudomonadati</taxon>
        <taxon>Pseudomonadota</taxon>
        <taxon>Alphaproteobacteria</taxon>
        <taxon>Hyphomicrobiales</taxon>
        <taxon>Lichenihabitantaceae</taxon>
        <taxon>Lichenifustis</taxon>
    </lineage>
</organism>
<evidence type="ECO:0000313" key="11">
    <source>
        <dbReference type="Proteomes" id="UP001165667"/>
    </source>
</evidence>
<dbReference type="InterPro" id="IPR035906">
    <property type="entry name" value="MetI-like_sf"/>
</dbReference>
<dbReference type="PROSITE" id="PS50928">
    <property type="entry name" value="ABC_TM1"/>
    <property type="match status" value="1"/>
</dbReference>
<gene>
    <name evidence="10" type="ORF">M8523_30940</name>
</gene>
<feature type="transmembrane region" description="Helical" evidence="8">
    <location>
        <begin position="194"/>
        <end position="214"/>
    </location>
</feature>
<dbReference type="PANTHER" id="PTHR42929:SF5">
    <property type="entry name" value="ABC TRANSPORTER PERMEASE PROTEIN"/>
    <property type="match status" value="1"/>
</dbReference>